<protein>
    <submittedName>
        <fullName evidence="2">FMN-binding protein</fullName>
    </submittedName>
</protein>
<reference evidence="2 3" key="2">
    <citation type="submission" date="2018-12" db="EMBL/GenBank/DDBJ databases">
        <title>Nakamurella antarcticus sp. nov., isolated from Antarctica South Shetland Islands soil.</title>
        <authorList>
            <person name="Peng F."/>
        </authorList>
    </citation>
    <scope>NUCLEOTIDE SEQUENCE [LARGE SCALE GENOMIC DNA]</scope>
    <source>
        <strain evidence="2 3">S14-144</strain>
    </source>
</reference>
<dbReference type="RefSeq" id="WP_124799145.1">
    <property type="nucleotide sequence ID" value="NZ_CP034170.1"/>
</dbReference>
<dbReference type="GO" id="GO:0016020">
    <property type="term" value="C:membrane"/>
    <property type="evidence" value="ECO:0007669"/>
    <property type="project" value="InterPro"/>
</dbReference>
<dbReference type="InterPro" id="IPR007329">
    <property type="entry name" value="FMN-bd"/>
</dbReference>
<name>A0A3G8ZW44_9ACTN</name>
<dbReference type="AlphaFoldDB" id="A0A3G8ZW44"/>
<dbReference type="Pfam" id="PF04205">
    <property type="entry name" value="FMN_bind"/>
    <property type="match status" value="1"/>
</dbReference>
<dbReference type="KEGG" id="nak:EH165_08885"/>
<evidence type="ECO:0000313" key="2">
    <source>
        <dbReference type="EMBL" id="AZI58236.1"/>
    </source>
</evidence>
<accession>A0A3G8ZW44</accession>
<evidence type="ECO:0000313" key="3">
    <source>
        <dbReference type="Proteomes" id="UP000268084"/>
    </source>
</evidence>
<gene>
    <name evidence="2" type="ORF">EH165_08885</name>
</gene>
<feature type="domain" description="FMN-binding" evidence="1">
    <location>
        <begin position="81"/>
        <end position="158"/>
    </location>
</feature>
<dbReference type="EMBL" id="CP034170">
    <property type="protein sequence ID" value="AZI58236.1"/>
    <property type="molecule type" value="Genomic_DNA"/>
</dbReference>
<sequence length="164" mass="16740">MRKITLAMFSTVSALVLLFSYKTSTVGGPLTLTSIGAARIVSAGAADESAASAKAVTAPSNAVTPVAPAALVVDGAAVRTEYGNVQVEATIADGKISSVKIIDYPNQQREDRQINSIAVPQLQSQALAAQSARVDGVSGATYTSEGFIQSLQSALDAAHFPTAS</sequence>
<proteinExistence type="predicted"/>
<reference evidence="2 3" key="1">
    <citation type="submission" date="2018-11" db="EMBL/GenBank/DDBJ databases">
        <authorList>
            <person name="Da X."/>
        </authorList>
    </citation>
    <scope>NUCLEOTIDE SEQUENCE [LARGE SCALE GENOMIC DNA]</scope>
    <source>
        <strain evidence="2 3">S14-144</strain>
    </source>
</reference>
<keyword evidence="3" id="KW-1185">Reference proteome</keyword>
<dbReference type="OrthoDB" id="8099475at2"/>
<dbReference type="GO" id="GO:0010181">
    <property type="term" value="F:FMN binding"/>
    <property type="evidence" value="ECO:0007669"/>
    <property type="project" value="InterPro"/>
</dbReference>
<dbReference type="Proteomes" id="UP000268084">
    <property type="component" value="Chromosome"/>
</dbReference>
<organism evidence="2 3">
    <name type="scientific">Nakamurella antarctica</name>
    <dbReference type="NCBI Taxonomy" id="1902245"/>
    <lineage>
        <taxon>Bacteria</taxon>
        <taxon>Bacillati</taxon>
        <taxon>Actinomycetota</taxon>
        <taxon>Actinomycetes</taxon>
        <taxon>Nakamurellales</taxon>
        <taxon>Nakamurellaceae</taxon>
        <taxon>Nakamurella</taxon>
    </lineage>
</organism>
<dbReference type="Gene3D" id="3.90.1010.20">
    <property type="match status" value="1"/>
</dbReference>
<evidence type="ECO:0000259" key="1">
    <source>
        <dbReference type="SMART" id="SM00900"/>
    </source>
</evidence>
<dbReference type="SMART" id="SM00900">
    <property type="entry name" value="FMN_bind"/>
    <property type="match status" value="1"/>
</dbReference>